<dbReference type="PANTHER" id="PTHR11922:SF2">
    <property type="entry name" value="GMP SYNTHASE [GLUTAMINE-HYDROLYZING]"/>
    <property type="match status" value="1"/>
</dbReference>
<dbReference type="EC" id="6.3.5.2" evidence="9"/>
<keyword evidence="6 9" id="KW-0658">Purine biosynthesis</keyword>
<comment type="catalytic activity">
    <reaction evidence="9">
        <text>XMP + L-glutamine + ATP + H2O = GMP + L-glutamate + AMP + diphosphate + 2 H(+)</text>
        <dbReference type="Rhea" id="RHEA:11680"/>
        <dbReference type="ChEBI" id="CHEBI:15377"/>
        <dbReference type="ChEBI" id="CHEBI:15378"/>
        <dbReference type="ChEBI" id="CHEBI:29985"/>
        <dbReference type="ChEBI" id="CHEBI:30616"/>
        <dbReference type="ChEBI" id="CHEBI:33019"/>
        <dbReference type="ChEBI" id="CHEBI:57464"/>
        <dbReference type="ChEBI" id="CHEBI:58115"/>
        <dbReference type="ChEBI" id="CHEBI:58359"/>
        <dbReference type="ChEBI" id="CHEBI:456215"/>
        <dbReference type="EC" id="6.3.5.2"/>
    </reaction>
</comment>
<dbReference type="SUPFAM" id="SSF54810">
    <property type="entry name" value="GMP synthetase C-terminal dimerisation domain"/>
    <property type="match status" value="1"/>
</dbReference>
<dbReference type="InterPro" id="IPR002500">
    <property type="entry name" value="PAPS_reduct_dom"/>
</dbReference>
<dbReference type="HAMAP" id="MF_00344">
    <property type="entry name" value="GMP_synthase"/>
    <property type="match status" value="1"/>
</dbReference>
<name>A0A0M6W8U1_9GAMM</name>
<dbReference type="CDD" id="cd01742">
    <property type="entry name" value="GATase1_GMP_Synthase"/>
    <property type="match status" value="1"/>
</dbReference>
<keyword evidence="7 9" id="KW-0067">ATP-binding</keyword>
<keyword evidence="4 9" id="KW-0547">Nucleotide-binding</keyword>
<evidence type="ECO:0000256" key="9">
    <source>
        <dbReference type="HAMAP-Rule" id="MF_00344"/>
    </source>
</evidence>
<dbReference type="PANTHER" id="PTHR11922">
    <property type="entry name" value="GMP SYNTHASE-RELATED"/>
    <property type="match status" value="1"/>
</dbReference>
<dbReference type="GO" id="GO:0003921">
    <property type="term" value="F:GMP synthase activity"/>
    <property type="evidence" value="ECO:0007669"/>
    <property type="project" value="InterPro"/>
</dbReference>
<feature type="active site" evidence="9">
    <location>
        <position position="183"/>
    </location>
</feature>
<dbReference type="InterPro" id="IPR017926">
    <property type="entry name" value="GATASE"/>
</dbReference>
<reference evidence="13" key="1">
    <citation type="submission" date="2015-05" db="EMBL/GenBank/DDBJ databases">
        <authorList>
            <person name="Manzano-Marin A."/>
        </authorList>
    </citation>
    <scope>NUCLEOTIDE SEQUENCE [LARGE SCALE GENOMIC DNA]</scope>
    <source>
        <strain evidence="13">officinalis</strain>
    </source>
</reference>
<dbReference type="SUPFAM" id="SSF52317">
    <property type="entry name" value="Class I glutamine amidotransferase-like"/>
    <property type="match status" value="1"/>
</dbReference>
<dbReference type="InterPro" id="IPR014729">
    <property type="entry name" value="Rossmann-like_a/b/a_fold"/>
</dbReference>
<dbReference type="UniPathway" id="UPA00189">
    <property type="reaction ID" value="UER00296"/>
</dbReference>
<dbReference type="Gene3D" id="3.30.300.10">
    <property type="match status" value="1"/>
</dbReference>
<comment type="subunit">
    <text evidence="9">Homodimer.</text>
</comment>
<accession>A0A0M6W8U1</accession>
<evidence type="ECO:0000256" key="4">
    <source>
        <dbReference type="ARBA" id="ARBA00022741"/>
    </source>
</evidence>
<dbReference type="NCBIfam" id="TIGR00884">
    <property type="entry name" value="guaA_Cterm"/>
    <property type="match status" value="1"/>
</dbReference>
<dbReference type="PRINTS" id="PR00097">
    <property type="entry name" value="ANTSNTHASEII"/>
</dbReference>
<dbReference type="AlphaFoldDB" id="A0A0M6W8U1"/>
<evidence type="ECO:0000256" key="8">
    <source>
        <dbReference type="ARBA" id="ARBA00022962"/>
    </source>
</evidence>
<keyword evidence="13" id="KW-1185">Reference proteome</keyword>
<protein>
    <recommendedName>
        <fullName evidence="9">GMP synthase [glutamine-hydrolyzing]</fullName>
        <ecNumber evidence="9">6.3.5.2</ecNumber>
    </recommendedName>
    <alternativeName>
        <fullName evidence="9">GMP synthetase</fullName>
    </alternativeName>
    <alternativeName>
        <fullName evidence="9">Glutamine amidotransferase</fullName>
    </alternativeName>
</protein>
<sequence>MTTNLYKNCILVIDFGSQYSQLIVRRIREIGVYCEFYDWNITEKQIKKINPNGLILSGGPESVTKFDSPKAPNCIFNIGVPILGICYGMQTITIQLGGEVDVSDKREFGYANVEIFGRCDLFDTLLDNFNLNGIPVLDVWMSHGDKVIKIPPGFRCIASTLNCQYAIIVNDEKKIYCVQFHPEVTHTRQGINILERFVKKICYCDSFWVPTLIIDDIIFRLKKQIGYDHVLLAFSGGLDSSVVALLLDRAIGKQLTCIFIDNGLLRLNESQKIIEKFSEKFNLNIICVKAEKRFLNALIGVIDPEEKRKKIGNIFIKIFDEISIKIPNAKWLAQGTIYSDIIESAVFKTSKADIIKSHHNVGGLPVKMKLCLVEPLKDLFKDEVKKIGMRLGLSDDILYQHPFPGPGLAVRILGEVKKEYCELLRRADQIFIDELYKADLYYKISQAFAVFLPVRSVAVMGDSRKYDWVISLRAVKTIDFMTANWVELPYNFLKLVSNRIINEINGISRVVYDISGKPPSTIEWE</sequence>
<gene>
    <name evidence="9 12" type="primary">guaA</name>
    <name evidence="12" type="ORF">SOFFGTOCOR_0395</name>
</gene>
<dbReference type="FunFam" id="3.40.50.880:FF:000001">
    <property type="entry name" value="GMP synthase [glutamine-hydrolyzing]"/>
    <property type="match status" value="1"/>
</dbReference>
<dbReference type="PROSITE" id="PS51273">
    <property type="entry name" value="GATASE_TYPE_1"/>
    <property type="match status" value="1"/>
</dbReference>
<evidence type="ECO:0000256" key="3">
    <source>
        <dbReference type="ARBA" id="ARBA00022598"/>
    </source>
</evidence>
<dbReference type="EMBL" id="CVRF01000003">
    <property type="protein sequence ID" value="CRK85812.1"/>
    <property type="molecule type" value="Genomic_DNA"/>
</dbReference>
<feature type="active site" evidence="9">
    <location>
        <position position="181"/>
    </location>
</feature>
<dbReference type="InterPro" id="IPR001674">
    <property type="entry name" value="GMP_synth_C"/>
</dbReference>
<dbReference type="STRING" id="1715285.SOFFGTOCOR_0395"/>
<dbReference type="PROSITE" id="PS51553">
    <property type="entry name" value="GMPS_ATP_PPASE"/>
    <property type="match status" value="1"/>
</dbReference>
<dbReference type="GO" id="GO:0005829">
    <property type="term" value="C:cytosol"/>
    <property type="evidence" value="ECO:0007669"/>
    <property type="project" value="TreeGrafter"/>
</dbReference>
<dbReference type="InterPro" id="IPR004739">
    <property type="entry name" value="GMP_synth_GATase"/>
</dbReference>
<feature type="active site" description="Nucleophile" evidence="9">
    <location>
        <position position="86"/>
    </location>
</feature>
<organism evidence="12 13">
    <name type="scientific">Candidatus Providencia siddallii</name>
    <dbReference type="NCBI Taxonomy" id="1715285"/>
    <lineage>
        <taxon>Bacteria</taxon>
        <taxon>Pseudomonadati</taxon>
        <taxon>Pseudomonadota</taxon>
        <taxon>Gammaproteobacteria</taxon>
        <taxon>Enterobacterales</taxon>
        <taxon>Morganellaceae</taxon>
        <taxon>Providencia</taxon>
    </lineage>
</organism>
<dbReference type="InterPro" id="IPR029062">
    <property type="entry name" value="Class_I_gatase-like"/>
</dbReference>
<evidence type="ECO:0000256" key="1">
    <source>
        <dbReference type="ARBA" id="ARBA00002332"/>
    </source>
</evidence>
<evidence type="ECO:0000256" key="7">
    <source>
        <dbReference type="ARBA" id="ARBA00022840"/>
    </source>
</evidence>
<dbReference type="InterPro" id="IPR022955">
    <property type="entry name" value="GMP_synthase"/>
</dbReference>
<dbReference type="FunFam" id="3.40.50.620:FF:000001">
    <property type="entry name" value="GMP synthase [glutamine-hydrolyzing]"/>
    <property type="match status" value="1"/>
</dbReference>
<evidence type="ECO:0000313" key="13">
    <source>
        <dbReference type="Proteomes" id="UP000242301"/>
    </source>
</evidence>
<dbReference type="SUPFAM" id="SSF52402">
    <property type="entry name" value="Adenine nucleotide alpha hydrolases-like"/>
    <property type="match status" value="1"/>
</dbReference>
<comment type="pathway">
    <text evidence="2 9">Purine metabolism; GMP biosynthesis; GMP from XMP (L-Gln route): step 1/1.</text>
</comment>
<comment type="function">
    <text evidence="1 9">Catalyzes the synthesis of GMP from XMP.</text>
</comment>
<dbReference type="Pfam" id="PF00958">
    <property type="entry name" value="GMP_synt_C"/>
    <property type="match status" value="1"/>
</dbReference>
<evidence type="ECO:0000256" key="5">
    <source>
        <dbReference type="ARBA" id="ARBA00022749"/>
    </source>
</evidence>
<feature type="domain" description="GMPS ATP-PPase" evidence="11">
    <location>
        <begin position="208"/>
        <end position="400"/>
    </location>
</feature>
<keyword evidence="3 9" id="KW-0436">Ligase</keyword>
<evidence type="ECO:0000313" key="12">
    <source>
        <dbReference type="EMBL" id="CRK85812.1"/>
    </source>
</evidence>
<feature type="binding site" evidence="10">
    <location>
        <begin position="235"/>
        <end position="241"/>
    </location>
    <ligand>
        <name>ATP</name>
        <dbReference type="ChEBI" id="CHEBI:30616"/>
    </ligand>
</feature>
<proteinExistence type="inferred from homology"/>
<keyword evidence="8 9" id="KW-0315">Glutamine amidotransferase</keyword>
<dbReference type="InterPro" id="IPR025777">
    <property type="entry name" value="GMPS_ATP_PPase_dom"/>
</dbReference>
<evidence type="ECO:0000256" key="6">
    <source>
        <dbReference type="ARBA" id="ARBA00022755"/>
    </source>
</evidence>
<dbReference type="Proteomes" id="UP000242301">
    <property type="component" value="Unassembled WGS sequence"/>
</dbReference>
<dbReference type="PRINTS" id="PR00096">
    <property type="entry name" value="GATASE"/>
</dbReference>
<keyword evidence="5 9" id="KW-0332">GMP biosynthesis</keyword>
<evidence type="ECO:0000259" key="11">
    <source>
        <dbReference type="PROSITE" id="PS51553"/>
    </source>
</evidence>
<dbReference type="GO" id="GO:0005524">
    <property type="term" value="F:ATP binding"/>
    <property type="evidence" value="ECO:0007669"/>
    <property type="project" value="UniProtKB-UniRule"/>
</dbReference>
<dbReference type="Gene3D" id="3.40.50.880">
    <property type="match status" value="1"/>
</dbReference>
<evidence type="ECO:0000256" key="10">
    <source>
        <dbReference type="PROSITE-ProRule" id="PRU00886"/>
    </source>
</evidence>
<dbReference type="Pfam" id="PF00117">
    <property type="entry name" value="GATase"/>
    <property type="match status" value="1"/>
</dbReference>
<dbReference type="CDD" id="cd01997">
    <property type="entry name" value="GMP_synthase_C"/>
    <property type="match status" value="1"/>
</dbReference>
<dbReference type="NCBIfam" id="TIGR00888">
    <property type="entry name" value="guaA_Nterm"/>
    <property type="match status" value="1"/>
</dbReference>
<dbReference type="Pfam" id="PF01507">
    <property type="entry name" value="PAPS_reduct"/>
    <property type="match status" value="1"/>
</dbReference>
<dbReference type="NCBIfam" id="NF000848">
    <property type="entry name" value="PRK00074.1"/>
    <property type="match status" value="1"/>
</dbReference>
<dbReference type="FunFam" id="3.30.300.10:FF:000002">
    <property type="entry name" value="GMP synthase [glutamine-hydrolyzing]"/>
    <property type="match status" value="1"/>
</dbReference>
<dbReference type="Gene3D" id="3.40.50.620">
    <property type="entry name" value="HUPs"/>
    <property type="match status" value="1"/>
</dbReference>
<dbReference type="PRINTS" id="PR00099">
    <property type="entry name" value="CPSGATASE"/>
</dbReference>
<evidence type="ECO:0000256" key="2">
    <source>
        <dbReference type="ARBA" id="ARBA00005153"/>
    </source>
</evidence>